<keyword evidence="4" id="KW-0808">Transferase</keyword>
<accession>A0A8T2BQP0</accession>
<evidence type="ECO:0000313" key="4">
    <source>
        <dbReference type="EMBL" id="KAG7587324.1"/>
    </source>
</evidence>
<organism evidence="4 5">
    <name type="scientific">Arabidopsis thaliana x Arabidopsis arenosa</name>
    <dbReference type="NCBI Taxonomy" id="1240361"/>
    <lineage>
        <taxon>Eukaryota</taxon>
        <taxon>Viridiplantae</taxon>
        <taxon>Streptophyta</taxon>
        <taxon>Embryophyta</taxon>
        <taxon>Tracheophyta</taxon>
        <taxon>Spermatophyta</taxon>
        <taxon>Magnoliopsida</taxon>
        <taxon>eudicotyledons</taxon>
        <taxon>Gunneridae</taxon>
        <taxon>Pentapetalae</taxon>
        <taxon>rosids</taxon>
        <taxon>malvids</taxon>
        <taxon>Brassicales</taxon>
        <taxon>Brassicaceae</taxon>
        <taxon>Camelineae</taxon>
        <taxon>Arabidopsis</taxon>
    </lineage>
</organism>
<dbReference type="Pfam" id="PF07714">
    <property type="entry name" value="PK_Tyr_Ser-Thr"/>
    <property type="match status" value="1"/>
</dbReference>
<dbReference type="InterPro" id="IPR045274">
    <property type="entry name" value="WAK-like"/>
</dbReference>
<dbReference type="PANTHER" id="PTHR27005">
    <property type="entry name" value="WALL-ASSOCIATED RECEPTOR KINASE-LIKE 21"/>
    <property type="match status" value="1"/>
</dbReference>
<feature type="domain" description="Protein kinase" evidence="3">
    <location>
        <begin position="1"/>
        <end position="109"/>
    </location>
</feature>
<evidence type="ECO:0000256" key="2">
    <source>
        <dbReference type="ARBA" id="ARBA00022840"/>
    </source>
</evidence>
<protein>
    <submittedName>
        <fullName evidence="4">Serine-threonine/tyrosine-protein kinase catalytic domain</fullName>
    </submittedName>
</protein>
<name>A0A8T2BQP0_9BRAS</name>
<evidence type="ECO:0000259" key="3">
    <source>
        <dbReference type="PROSITE" id="PS50011"/>
    </source>
</evidence>
<keyword evidence="4" id="KW-0418">Kinase</keyword>
<dbReference type="PANTHER" id="PTHR27005:SF524">
    <property type="entry name" value="WALL-ASSOCIATED RECEPTOR KINASE 2-RELATED"/>
    <property type="match status" value="1"/>
</dbReference>
<evidence type="ECO:0000256" key="1">
    <source>
        <dbReference type="ARBA" id="ARBA00022741"/>
    </source>
</evidence>
<dbReference type="GO" id="GO:0007166">
    <property type="term" value="P:cell surface receptor signaling pathway"/>
    <property type="evidence" value="ECO:0007669"/>
    <property type="project" value="InterPro"/>
</dbReference>
<reference evidence="4 5" key="1">
    <citation type="submission" date="2020-12" db="EMBL/GenBank/DDBJ databases">
        <title>Concerted genomic and epigenomic changes stabilize Arabidopsis allopolyploids.</title>
        <authorList>
            <person name="Chen Z."/>
        </authorList>
    </citation>
    <scope>NUCLEOTIDE SEQUENCE [LARGE SCALE GENOMIC DNA]</scope>
    <source>
        <strain evidence="4">Allo738</strain>
        <tissue evidence="4">Leaf</tissue>
    </source>
</reference>
<sequence>MGYLDPEYLNTSTLSQKSDVYSFGVLLMELISGEKAVCFNRPQTDKYLVTHLESALKENRLSDVLDRRVVNEENRWQMYEAALLALKCVKVKGEERPDMRQVAAELQGLRASGQYGSSLSESGFEIQESY</sequence>
<dbReference type="InterPro" id="IPR001245">
    <property type="entry name" value="Ser-Thr/Tyr_kinase_cat_dom"/>
</dbReference>
<comment type="caution">
    <text evidence="4">The sequence shown here is derived from an EMBL/GenBank/DDBJ whole genome shotgun (WGS) entry which is preliminary data.</text>
</comment>
<dbReference type="GO" id="GO:0004674">
    <property type="term" value="F:protein serine/threonine kinase activity"/>
    <property type="evidence" value="ECO:0007669"/>
    <property type="project" value="TreeGrafter"/>
</dbReference>
<gene>
    <name evidence="4" type="ORF">ISN45_Aa02g025320</name>
</gene>
<keyword evidence="1" id="KW-0547">Nucleotide-binding</keyword>
<keyword evidence="5" id="KW-1185">Reference proteome</keyword>
<keyword evidence="2" id="KW-0067">ATP-binding</keyword>
<dbReference type="GO" id="GO:0005524">
    <property type="term" value="F:ATP binding"/>
    <property type="evidence" value="ECO:0007669"/>
    <property type="project" value="UniProtKB-KW"/>
</dbReference>
<dbReference type="AlphaFoldDB" id="A0A8T2BQP0"/>
<evidence type="ECO:0000313" key="5">
    <source>
        <dbReference type="Proteomes" id="UP000694240"/>
    </source>
</evidence>
<dbReference type="EMBL" id="JAEFBK010000007">
    <property type="protein sequence ID" value="KAG7587324.1"/>
    <property type="molecule type" value="Genomic_DNA"/>
</dbReference>
<dbReference type="InterPro" id="IPR000719">
    <property type="entry name" value="Prot_kinase_dom"/>
</dbReference>
<proteinExistence type="predicted"/>
<dbReference type="GO" id="GO:0005886">
    <property type="term" value="C:plasma membrane"/>
    <property type="evidence" value="ECO:0007669"/>
    <property type="project" value="TreeGrafter"/>
</dbReference>
<dbReference type="PROSITE" id="PS50011">
    <property type="entry name" value="PROTEIN_KINASE_DOM"/>
    <property type="match status" value="1"/>
</dbReference>
<dbReference type="Proteomes" id="UP000694240">
    <property type="component" value="Chromosome 7"/>
</dbReference>